<evidence type="ECO:0000313" key="1">
    <source>
        <dbReference type="EMBL" id="OAN55074.1"/>
    </source>
</evidence>
<name>A0A178MYZ1_9PROT</name>
<dbReference type="Proteomes" id="UP000078543">
    <property type="component" value="Unassembled WGS sequence"/>
</dbReference>
<sequence length="401" mass="45770">MEQTIPRLLWPVNQLLALLLRRRVTAGSVLHVCYPVHLIHYMVDILRANGCTADYVAVGTSQGWNECDYHFQRWRKWMPLALTEFWFFWRVMSRYEVIHMHFMQGISRTGWEWPVLKRLGRKIVVYYSGCEARDSTTNQLLHPDMNICQDCDYQRQLCDGDWSRRHRALTKRFADLELVTTPDLLDFCPGAIHFPFFCPPDAIVPTRQRQGWPENGCMRIVHITNHPGIEGTAAIRAAVERLKSKGWPVEFRHLSNTAYRQVLQELADADLSVGKMKMGYYANAQVESMRCGTPAVTHVRPEFMTDDLRASALLLTDLGGMEAVLERMLDNPALLAEYRHSAASSIQALHDNQMLAKRLIAMYRALVAGRDQQWIAENIPGGLCPGNRSTDTAAPTGDKAQ</sequence>
<gene>
    <name evidence="1" type="ORF">A6A05_00500</name>
</gene>
<protein>
    <recommendedName>
        <fullName evidence="3">Glycosyltransferase</fullName>
    </recommendedName>
</protein>
<evidence type="ECO:0008006" key="3">
    <source>
        <dbReference type="Google" id="ProtNLM"/>
    </source>
</evidence>
<comment type="caution">
    <text evidence="1">The sequence shown here is derived from an EMBL/GenBank/DDBJ whole genome shotgun (WGS) entry which is preliminary data.</text>
</comment>
<keyword evidence="2" id="KW-1185">Reference proteome</keyword>
<proteinExistence type="predicted"/>
<evidence type="ECO:0000313" key="2">
    <source>
        <dbReference type="Proteomes" id="UP000078543"/>
    </source>
</evidence>
<organism evidence="1 2">
    <name type="scientific">Magnetospirillum moscoviense</name>
    <dbReference type="NCBI Taxonomy" id="1437059"/>
    <lineage>
        <taxon>Bacteria</taxon>
        <taxon>Pseudomonadati</taxon>
        <taxon>Pseudomonadota</taxon>
        <taxon>Alphaproteobacteria</taxon>
        <taxon>Rhodospirillales</taxon>
        <taxon>Rhodospirillaceae</taxon>
        <taxon>Magnetospirillum</taxon>
    </lineage>
</organism>
<dbReference type="EMBL" id="LWQU01000104">
    <property type="protein sequence ID" value="OAN55074.1"/>
    <property type="molecule type" value="Genomic_DNA"/>
</dbReference>
<dbReference type="SUPFAM" id="SSF53756">
    <property type="entry name" value="UDP-Glycosyltransferase/glycogen phosphorylase"/>
    <property type="match status" value="1"/>
</dbReference>
<reference evidence="1 2" key="1">
    <citation type="submission" date="2016-04" db="EMBL/GenBank/DDBJ databases">
        <title>Draft genome sequence of freshwater magnetotactic bacteria Magnetospirillum marisnigri SP-1 and Magnetospirillum moscoviense BB-1.</title>
        <authorList>
            <person name="Koziaeva V."/>
            <person name="Dziuba M.V."/>
            <person name="Ivanov T.M."/>
            <person name="Kuznetsov B."/>
            <person name="Grouzdev D.S."/>
        </authorList>
    </citation>
    <scope>NUCLEOTIDE SEQUENCE [LARGE SCALE GENOMIC DNA]</scope>
    <source>
        <strain evidence="1 2">BB-1</strain>
    </source>
</reference>
<dbReference type="AlphaFoldDB" id="A0A178MYZ1"/>
<accession>A0A178MYZ1</accession>
<dbReference type="STRING" id="1437059.A6A05_00500"/>